<sequence length="108" mass="12704">MLNKNVGDLPVPIRSYAFLSKKPGRIGFILFRPIYGRREGFFETDEEKLAIFCRKLVHSTGGFVKEMKSEIQEMPWMDLRKMAKDMNMPDWNKAKRVEIEEYVAKNKS</sequence>
<gene>
    <name evidence="1" type="ORF">TM448B01007_0007</name>
</gene>
<dbReference type="AlphaFoldDB" id="A0A6M3XHQ1"/>
<name>A0A6M3XHQ1_9ZZZZ</name>
<organism evidence="1">
    <name type="scientific">viral metagenome</name>
    <dbReference type="NCBI Taxonomy" id="1070528"/>
    <lineage>
        <taxon>unclassified sequences</taxon>
        <taxon>metagenomes</taxon>
        <taxon>organismal metagenomes</taxon>
    </lineage>
</organism>
<protein>
    <submittedName>
        <fullName evidence="1">Uncharacterized protein</fullName>
    </submittedName>
</protein>
<reference evidence="1" key="1">
    <citation type="submission" date="2020-03" db="EMBL/GenBank/DDBJ databases">
        <title>The deep terrestrial virosphere.</title>
        <authorList>
            <person name="Holmfeldt K."/>
            <person name="Nilsson E."/>
            <person name="Simone D."/>
            <person name="Lopez-Fernandez M."/>
            <person name="Wu X."/>
            <person name="de Brujin I."/>
            <person name="Lundin D."/>
            <person name="Andersson A."/>
            <person name="Bertilsson S."/>
            <person name="Dopson M."/>
        </authorList>
    </citation>
    <scope>NUCLEOTIDE SEQUENCE</scope>
    <source>
        <strain evidence="1">TM448B01007</strain>
    </source>
</reference>
<proteinExistence type="predicted"/>
<evidence type="ECO:0000313" key="1">
    <source>
        <dbReference type="EMBL" id="QJH97420.1"/>
    </source>
</evidence>
<accession>A0A6M3XHQ1</accession>
<dbReference type="EMBL" id="MT144686">
    <property type="protein sequence ID" value="QJH97420.1"/>
    <property type="molecule type" value="Genomic_DNA"/>
</dbReference>